<feature type="domain" description="PilZ" evidence="1">
    <location>
        <begin position="69"/>
        <end position="142"/>
    </location>
</feature>
<dbReference type="Gene3D" id="2.40.10.220">
    <property type="entry name" value="predicted glycosyltransferase like domains"/>
    <property type="match status" value="1"/>
</dbReference>
<name>A0A0F7KWL0_9SPHN</name>
<gene>
    <name evidence="2" type="ORF">WYH_02146</name>
</gene>
<protein>
    <submittedName>
        <fullName evidence="2">PilZ domain protein</fullName>
    </submittedName>
</protein>
<dbReference type="Pfam" id="PF07238">
    <property type="entry name" value="PilZ"/>
    <property type="match status" value="1"/>
</dbReference>
<dbReference type="AlphaFoldDB" id="A0A0F7KWL0"/>
<evidence type="ECO:0000313" key="3">
    <source>
        <dbReference type="Proteomes" id="UP000034392"/>
    </source>
</evidence>
<evidence type="ECO:0000313" key="2">
    <source>
        <dbReference type="EMBL" id="AKH43180.1"/>
    </source>
</evidence>
<sequence>MVRDASESGVSVRLFHPLPQNCELTLEMANGDRHRLDRVWEEDDRAGFRFRDEIDIERIVENPSKYHKRAVRVNLELPVDVRCAGRVVKARMHNISQQGALISSPEHFSIDQRLRLEARGLPDIEAKVRWRRDSEYGLVFEDTFQFGDLARIAGSLQLSR</sequence>
<evidence type="ECO:0000259" key="1">
    <source>
        <dbReference type="Pfam" id="PF07238"/>
    </source>
</evidence>
<keyword evidence="3" id="KW-1185">Reference proteome</keyword>
<dbReference type="KEGG" id="aay:WYH_02146"/>
<dbReference type="Proteomes" id="UP000034392">
    <property type="component" value="Chromosome"/>
</dbReference>
<dbReference type="InterPro" id="IPR009875">
    <property type="entry name" value="PilZ_domain"/>
</dbReference>
<reference evidence="2" key="1">
    <citation type="submission" date="2015-05" db="EMBL/GenBank/DDBJ databases">
        <title>The complete genome of Altererythrobacter atlanticus strain 26DY36.</title>
        <authorList>
            <person name="Wu Y.-H."/>
            <person name="Cheng H."/>
            <person name="Wu X.-W."/>
        </authorList>
    </citation>
    <scope>NUCLEOTIDE SEQUENCE [LARGE SCALE GENOMIC DNA]</scope>
    <source>
        <strain evidence="2">26DY36</strain>
    </source>
</reference>
<dbReference type="PATRIC" id="fig|1267766.3.peg.2173"/>
<organism evidence="2 3">
    <name type="scientific">Croceibacterium atlanticum</name>
    <dbReference type="NCBI Taxonomy" id="1267766"/>
    <lineage>
        <taxon>Bacteria</taxon>
        <taxon>Pseudomonadati</taxon>
        <taxon>Pseudomonadota</taxon>
        <taxon>Alphaproteobacteria</taxon>
        <taxon>Sphingomonadales</taxon>
        <taxon>Erythrobacteraceae</taxon>
        <taxon>Croceibacterium</taxon>
    </lineage>
</organism>
<accession>A0A0F7KWL0</accession>
<dbReference type="STRING" id="1267766.WYH_02146"/>
<proteinExistence type="predicted"/>
<dbReference type="GO" id="GO:0035438">
    <property type="term" value="F:cyclic-di-GMP binding"/>
    <property type="evidence" value="ECO:0007669"/>
    <property type="project" value="InterPro"/>
</dbReference>
<dbReference type="SUPFAM" id="SSF141371">
    <property type="entry name" value="PilZ domain-like"/>
    <property type="match status" value="1"/>
</dbReference>
<dbReference type="EMBL" id="CP011452">
    <property type="protein sequence ID" value="AKH43180.1"/>
    <property type="molecule type" value="Genomic_DNA"/>
</dbReference>